<gene>
    <name evidence="1" type="ORF">KUTeg_018768</name>
</gene>
<name>A0ABQ9EK88_TEGGR</name>
<sequence>MGDVSVSQQDFQIPTQRNFFETSQGKGEQDAAGSHVKHKVSIALFPRETRIRSACNLYDFLTNKFKYPSETMLPDTSTEKIDNLETLPIELLLLKNNMDFNMIKVLK</sequence>
<proteinExistence type="predicted"/>
<evidence type="ECO:0000313" key="2">
    <source>
        <dbReference type="Proteomes" id="UP001217089"/>
    </source>
</evidence>
<dbReference type="EMBL" id="JARBDR010000915">
    <property type="protein sequence ID" value="KAJ8303658.1"/>
    <property type="molecule type" value="Genomic_DNA"/>
</dbReference>
<accession>A0ABQ9EK88</accession>
<keyword evidence="2" id="KW-1185">Reference proteome</keyword>
<evidence type="ECO:0000313" key="1">
    <source>
        <dbReference type="EMBL" id="KAJ8303658.1"/>
    </source>
</evidence>
<organism evidence="1 2">
    <name type="scientific">Tegillarca granosa</name>
    <name type="common">Malaysian cockle</name>
    <name type="synonym">Anadara granosa</name>
    <dbReference type="NCBI Taxonomy" id="220873"/>
    <lineage>
        <taxon>Eukaryota</taxon>
        <taxon>Metazoa</taxon>
        <taxon>Spiralia</taxon>
        <taxon>Lophotrochozoa</taxon>
        <taxon>Mollusca</taxon>
        <taxon>Bivalvia</taxon>
        <taxon>Autobranchia</taxon>
        <taxon>Pteriomorphia</taxon>
        <taxon>Arcoida</taxon>
        <taxon>Arcoidea</taxon>
        <taxon>Arcidae</taxon>
        <taxon>Tegillarca</taxon>
    </lineage>
</organism>
<comment type="caution">
    <text evidence="1">The sequence shown here is derived from an EMBL/GenBank/DDBJ whole genome shotgun (WGS) entry which is preliminary data.</text>
</comment>
<dbReference type="PANTHER" id="PTHR46601">
    <property type="entry name" value="ULP_PROTEASE DOMAIN-CONTAINING PROTEIN"/>
    <property type="match status" value="1"/>
</dbReference>
<dbReference type="PANTHER" id="PTHR46601:SF1">
    <property type="entry name" value="ADF-H DOMAIN-CONTAINING PROTEIN"/>
    <property type="match status" value="1"/>
</dbReference>
<reference evidence="1 2" key="1">
    <citation type="submission" date="2022-12" db="EMBL/GenBank/DDBJ databases">
        <title>Chromosome-level genome of Tegillarca granosa.</title>
        <authorList>
            <person name="Kim J."/>
        </authorList>
    </citation>
    <scope>NUCLEOTIDE SEQUENCE [LARGE SCALE GENOMIC DNA]</scope>
    <source>
        <strain evidence="1">Teg-2019</strain>
        <tissue evidence="1">Adductor muscle</tissue>
    </source>
</reference>
<protein>
    <submittedName>
        <fullName evidence="1">Uncharacterized protein</fullName>
    </submittedName>
</protein>
<dbReference type="Proteomes" id="UP001217089">
    <property type="component" value="Unassembled WGS sequence"/>
</dbReference>